<evidence type="ECO:0000256" key="7">
    <source>
        <dbReference type="ARBA" id="ARBA00022882"/>
    </source>
</evidence>
<feature type="transmembrane region" description="Helical" evidence="16">
    <location>
        <begin position="1056"/>
        <end position="1074"/>
    </location>
</feature>
<evidence type="ECO:0000256" key="9">
    <source>
        <dbReference type="ARBA" id="ARBA00023053"/>
    </source>
</evidence>
<comment type="similarity">
    <text evidence="16">Belongs to the sodium channel (TC 1.A.1.10) family.</text>
</comment>
<dbReference type="Pfam" id="PF00520">
    <property type="entry name" value="Ion_trans"/>
    <property type="match status" value="4"/>
</dbReference>
<feature type="compositionally biased region" description="Basic and acidic residues" evidence="17">
    <location>
        <begin position="915"/>
        <end position="927"/>
    </location>
</feature>
<evidence type="ECO:0000256" key="1">
    <source>
        <dbReference type="ARBA" id="ARBA00004651"/>
    </source>
</evidence>
<keyword evidence="9 16" id="KW-0915">Sodium</keyword>
<dbReference type="FunFam" id="1.20.120.350:FF:000075">
    <property type="entry name" value="Sodium channel protein"/>
    <property type="match status" value="1"/>
</dbReference>
<dbReference type="InParanoid" id="A0A6P8HUD4"/>
<keyword evidence="7 16" id="KW-0851">Voltage-gated channel</keyword>
<name>A0A6P8HUD4_ACTTE</name>
<dbReference type="InterPro" id="IPR005821">
    <property type="entry name" value="Ion_trans_dom"/>
</dbReference>
<feature type="compositionally biased region" description="Basic and acidic residues" evidence="17">
    <location>
        <begin position="1788"/>
        <end position="1806"/>
    </location>
</feature>
<dbReference type="OrthoDB" id="2984333at2759"/>
<gene>
    <name evidence="20" type="primary">LOC116296154</name>
</gene>
<feature type="transmembrane region" description="Helical" evidence="16">
    <location>
        <begin position="1375"/>
        <end position="1393"/>
    </location>
</feature>
<dbReference type="Gene3D" id="1.10.238.10">
    <property type="entry name" value="EF-hand"/>
    <property type="match status" value="1"/>
</dbReference>
<evidence type="ECO:0000256" key="2">
    <source>
        <dbReference type="ARBA" id="ARBA00022448"/>
    </source>
</evidence>
<dbReference type="PANTHER" id="PTHR10037">
    <property type="entry name" value="VOLTAGE-GATED CATION CHANNEL CALCIUM AND SODIUM"/>
    <property type="match status" value="1"/>
</dbReference>
<evidence type="ECO:0000256" key="12">
    <source>
        <dbReference type="ARBA" id="ARBA00023157"/>
    </source>
</evidence>
<feature type="transmembrane region" description="Helical" evidence="16">
    <location>
        <begin position="549"/>
        <end position="572"/>
    </location>
</feature>
<feature type="transmembrane region" description="Helical" evidence="16">
    <location>
        <begin position="1094"/>
        <end position="1117"/>
    </location>
</feature>
<comment type="function">
    <text evidence="16">Mediates the voltage-dependent sodium ion permeability of excitable membranes. Assuming opened or closed conformations in response to the voltage difference across the membrane, the protein forms a sodium-selective channel through which Na(+) ions may pass in accordance with their electrochemical gradient.</text>
</comment>
<dbReference type="GO" id="GO:0001518">
    <property type="term" value="C:voltage-gated sodium channel complex"/>
    <property type="evidence" value="ECO:0007669"/>
    <property type="project" value="UniProtKB-UniRule"/>
</dbReference>
<feature type="domain" description="Ion transport" evidence="18">
    <location>
        <begin position="553"/>
        <end position="781"/>
    </location>
</feature>
<keyword evidence="8 16" id="KW-1133">Transmembrane helix</keyword>
<keyword evidence="15 16" id="KW-0407">Ion channel</keyword>
<dbReference type="GeneID" id="116296154"/>
<dbReference type="FunFam" id="1.20.120.350:FF:000059">
    <property type="entry name" value="Sodium channel protein"/>
    <property type="match status" value="1"/>
</dbReference>
<evidence type="ECO:0000256" key="6">
    <source>
        <dbReference type="ARBA" id="ARBA00022737"/>
    </source>
</evidence>
<dbReference type="FunFam" id="1.20.120.350:FF:000009">
    <property type="entry name" value="Voltage-dependent T-type calcium channel subunit alpha"/>
    <property type="match status" value="1"/>
</dbReference>
<feature type="transmembrane region" description="Helical" evidence="16">
    <location>
        <begin position="587"/>
        <end position="607"/>
    </location>
</feature>
<keyword evidence="4" id="KW-1003">Cell membrane</keyword>
<feature type="transmembrane region" description="Helical" evidence="16">
    <location>
        <begin position="1498"/>
        <end position="1518"/>
    </location>
</feature>
<feature type="transmembrane region" description="Helical" evidence="16">
    <location>
        <begin position="751"/>
        <end position="777"/>
    </location>
</feature>
<dbReference type="GO" id="GO:0019228">
    <property type="term" value="P:neuronal action potential"/>
    <property type="evidence" value="ECO:0007669"/>
    <property type="project" value="TreeGrafter"/>
</dbReference>
<evidence type="ECO:0000256" key="3">
    <source>
        <dbReference type="ARBA" id="ARBA00022461"/>
    </source>
</evidence>
<evidence type="ECO:0000313" key="20">
    <source>
        <dbReference type="RefSeq" id="XP_031560019.1"/>
    </source>
</evidence>
<feature type="region of interest" description="Disordered" evidence="17">
    <location>
        <begin position="912"/>
        <end position="997"/>
    </location>
</feature>
<feature type="transmembrane region" description="Helical" evidence="16">
    <location>
        <begin position="252"/>
        <end position="272"/>
    </location>
</feature>
<feature type="domain" description="Ion transport" evidence="18">
    <location>
        <begin position="187"/>
        <end position="464"/>
    </location>
</feature>
<evidence type="ECO:0000256" key="11">
    <source>
        <dbReference type="ARBA" id="ARBA00023136"/>
    </source>
</evidence>
<feature type="compositionally biased region" description="Basic and acidic residues" evidence="17">
    <location>
        <begin position="844"/>
        <end position="862"/>
    </location>
</feature>
<feature type="domain" description="Ion transport" evidence="18">
    <location>
        <begin position="1372"/>
        <end position="1626"/>
    </location>
</feature>
<dbReference type="InterPro" id="IPR027359">
    <property type="entry name" value="Volt_channel_dom_sf"/>
</dbReference>
<feature type="compositionally biased region" description="Basic and acidic residues" evidence="17">
    <location>
        <begin position="971"/>
        <end position="984"/>
    </location>
</feature>
<dbReference type="InterPro" id="IPR001696">
    <property type="entry name" value="Na_channel_asu"/>
</dbReference>
<sequence length="1879" mass="214286">MRRALMINPRFRKRRKEPRRDKEYVVGRQESMGMSLESIKCNDQFHCCFKTTGAKKDTSNTMENPTESNQVTMIAAQAAARAHLKAIEHDRHSREESLKRSQLMLANGSENNDGELIEEQPTVVVPKHLLGVPLRDRDCGEQEAPTFLVIAKKFGKDCVYRFHASKSLYIFSPRNRLRRFVIFLITHQYFELIILLTILTNCVFLAINDPPEEPEFVFAAIYTAEMLLKIVGRGFALHQYAYLRNAWNWLDFSVVVLGYITMLPGVANLSGIRTFRVLRALRTISAVKGLKAMVNTLLKSIMMLSDVLILTTFFLCVFALIGLQFFAGIMTNKCVKNGWPAPPDLYSQYITNKTNHYIFKGDNLAVICGNSSDALNCPVNYTCLPDTGPNPISKFISYEHFGWALLTSVQLVTMDFWESIYNSVIAAKGPLYIFYFLFVIFLGPFYLINLVLAVVSLSYEQETAAMQDEELKATAFAKLKRSASSYAFDGKSEIEPMYEEDILPSLPPEETVSEHFTVESSSHNVIDEDPENPTEPSIWQKIRKVVKALVCNSIFETFITLCILFNTLAMALEHHEMDESFAKVLEVFNYIFTTVFFLEMALKLIAFGLKEYCKNRWNLFDGTIVILSLVDMLLTHTGAISGAGLSVLRTFRLLRVLKLAQSWKTMGALLNTIGKSVGAVGNIIVILGIIVYMFAVVGMQMFRTSYTPDKFDGDRRRWNFEDFGHSFMMIFRILCGKWIEPLWDTMSATDASAVLFVLPAFVIGNFVILNLFLALLLNSFGGDLGSDEETEEDKQKKEEEEAQRERKKKEKRFAKLSRLLGRKSVSGSRSKVGPDEEEENENSEMLRAEDGDENDNKKERANNLHKTKSNDSINNENGIEMKVISKASLEEENQPINKSKSMENENCKSLTTIIDVDRAAQRIREQPDPSTKTTDEQNESNEQNLSNGDLVANGSAPIVPNGKSRLSAGSDRSRKDVSLGDIDSRIPSGSPNHDPKRDTIVTVDTEIVEGESRVRDCCPSFCYCESVCCVSYKESFIRRGWHGLRQHVLNFVEHKYFELFILVMIGVSSLTLAFEDIHIDKKPILKGILDFLNYTFAVTFCVEMLLKLLAFGIVGYFTNLWNCLDSFIVAISLASISGNENLNAFRSLRALRPLRAISRFEGMKIVVNSLVHAVPAISNVLLVCMIFWLIFAIIGFQLFGGKFFKCYDKDNNRYETSVVKTKEDCLNRTAEGARWVNSKVNFDSSFNGFLALFQVATLEGVFEIIHDSVDSVAVNAQPEREASFAAYFYFVIFIIMGAFFFLNLFIGVIIDNFNRLKQEYEDSGSLGFLLTPSQRSWVNTIKKTYNRRPKKQPKRPTSKWRGWIFDLIHQKKFEVFIMSVIMLNMISMMMQHHNQSQGFTNALRYSNYVFTGIFIVEAIIRLTALKFDYFKQAWNLFDFVIVIFSIVGIILDDVLMIKMDFSPGLLRVVRVFRIGRLLRFFEGAKGVRRLLFALVKSLPGLVNIATLLFLIIFIYAIIGMSSFAYVKKTNGITDVVNFETFGNSMLLLFRIGTAAGWNTILDPMMVTYPDCDPNKDPPGSNMGGNCGNPVLAVIYFVSYILLIFLIIVNMYIAVILENFNEAQSQEEIGITDDDLETFICVWEKYDPKATHFIYYYQLSDFLDELDEPMRIPKPNRDKLGSLNVPLKANNRIYCIDLMQSLIRRVIGDMEGIEMEEMDEMMNRLRDKFTSKSNKNEETVRFINDYYDHENQMAIIIQKAYRIHLLKRKIREHCHTKFHKYDRLVDKDGKDAKHSSWKEKQLHHRPEGTASMETVIGMLWYNQGKRHDSARIETTSEAKGKSGEIPVPDKDEETQTEDPDTEIKPKQGSDSKRNSNISNC</sequence>
<protein>
    <recommendedName>
        <fullName evidence="16">Sodium channel protein</fullName>
    </recommendedName>
</protein>
<dbReference type="FunFam" id="1.10.287.70:FF:000001">
    <property type="entry name" value="Sodium channel protein"/>
    <property type="match status" value="1"/>
</dbReference>
<keyword evidence="19" id="KW-1185">Reference proteome</keyword>
<feature type="transmembrane region" description="Helical" evidence="16">
    <location>
        <begin position="307"/>
        <end position="330"/>
    </location>
</feature>
<dbReference type="GO" id="GO:0005248">
    <property type="term" value="F:voltage-gated sodium channel activity"/>
    <property type="evidence" value="ECO:0007669"/>
    <property type="project" value="InterPro"/>
</dbReference>
<feature type="compositionally biased region" description="Basic and acidic residues" evidence="17">
    <location>
        <begin position="1860"/>
        <end position="1872"/>
    </location>
</feature>
<feature type="region of interest" description="Disordered" evidence="17">
    <location>
        <begin position="822"/>
        <end position="877"/>
    </location>
</feature>
<evidence type="ECO:0000256" key="17">
    <source>
        <dbReference type="SAM" id="MobiDB-lite"/>
    </source>
</evidence>
<accession>A0A6P8HUD4</accession>
<keyword evidence="5 16" id="KW-0812">Transmembrane</keyword>
<dbReference type="PANTHER" id="PTHR10037:SF62">
    <property type="entry name" value="SODIUM CHANNEL PROTEIN 60E"/>
    <property type="match status" value="1"/>
</dbReference>
<dbReference type="Proteomes" id="UP000515163">
    <property type="component" value="Unplaced"/>
</dbReference>
<dbReference type="SUPFAM" id="SSF81324">
    <property type="entry name" value="Voltage-gated potassium channels"/>
    <property type="match status" value="4"/>
</dbReference>
<evidence type="ECO:0000256" key="15">
    <source>
        <dbReference type="ARBA" id="ARBA00023303"/>
    </source>
</evidence>
<keyword evidence="2 16" id="KW-0813">Transport</keyword>
<keyword evidence="3 16" id="KW-0894">Sodium channel</keyword>
<reference evidence="20" key="1">
    <citation type="submission" date="2025-08" db="UniProtKB">
        <authorList>
            <consortium name="RefSeq"/>
        </authorList>
    </citation>
    <scope>IDENTIFICATION</scope>
    <source>
        <tissue evidence="20">Tentacle</tissue>
    </source>
</reference>
<evidence type="ECO:0000256" key="14">
    <source>
        <dbReference type="ARBA" id="ARBA00023201"/>
    </source>
</evidence>
<dbReference type="PRINTS" id="PR00170">
    <property type="entry name" value="NACHANNEL"/>
</dbReference>
<feature type="domain" description="Ion transport" evidence="18">
    <location>
        <begin position="1054"/>
        <end position="1319"/>
    </location>
</feature>
<keyword evidence="10 16" id="KW-0406">Ion transport</keyword>
<keyword evidence="11 16" id="KW-0472">Membrane</keyword>
<comment type="caution">
    <text evidence="16">Lacks conserved residue(s) required for the propagation of feature annotation.</text>
</comment>
<dbReference type="KEGG" id="aten:116296154"/>
<feature type="transmembrane region" description="Helical" evidence="16">
    <location>
        <begin position="1590"/>
        <end position="1616"/>
    </location>
</feature>
<feature type="transmembrane region" description="Helical" evidence="16">
    <location>
        <begin position="180"/>
        <end position="207"/>
    </location>
</feature>
<comment type="subcellular location">
    <subcellularLocation>
        <location evidence="1 16">Cell membrane</location>
        <topology evidence="1 16">Multi-pass membrane protein</topology>
    </subcellularLocation>
</comment>
<keyword evidence="12" id="KW-1015">Disulfide bond</keyword>
<evidence type="ECO:0000256" key="13">
    <source>
        <dbReference type="ARBA" id="ARBA00023180"/>
    </source>
</evidence>
<dbReference type="InterPro" id="IPR044564">
    <property type="entry name" value="Na_chnl_inactivation_gate"/>
</dbReference>
<dbReference type="CDD" id="cd13433">
    <property type="entry name" value="Na_channel_gate"/>
    <property type="match status" value="1"/>
</dbReference>
<evidence type="ECO:0000313" key="19">
    <source>
        <dbReference type="Proteomes" id="UP000515163"/>
    </source>
</evidence>
<dbReference type="FunFam" id="1.20.120.350:FF:000068">
    <property type="entry name" value="Sodium channel protein"/>
    <property type="match status" value="1"/>
</dbReference>
<keyword evidence="13" id="KW-0325">Glycoprotein</keyword>
<keyword evidence="14 16" id="KW-0739">Sodium transport</keyword>
<dbReference type="Gene3D" id="1.10.287.70">
    <property type="match status" value="4"/>
</dbReference>
<feature type="transmembrane region" description="Helical" evidence="16">
    <location>
        <begin position="1405"/>
        <end position="1424"/>
    </location>
</feature>
<organism evidence="19 20">
    <name type="scientific">Actinia tenebrosa</name>
    <name type="common">Australian red waratah sea anemone</name>
    <dbReference type="NCBI Taxonomy" id="6105"/>
    <lineage>
        <taxon>Eukaryota</taxon>
        <taxon>Metazoa</taxon>
        <taxon>Cnidaria</taxon>
        <taxon>Anthozoa</taxon>
        <taxon>Hexacorallia</taxon>
        <taxon>Actiniaria</taxon>
        <taxon>Actiniidae</taxon>
        <taxon>Actinia</taxon>
    </lineage>
</organism>
<evidence type="ECO:0000259" key="18">
    <source>
        <dbReference type="Pfam" id="PF00520"/>
    </source>
</evidence>
<dbReference type="InterPro" id="IPR043203">
    <property type="entry name" value="VGCC_Ca_Na"/>
</dbReference>
<feature type="transmembrane region" description="Helical" evidence="16">
    <location>
        <begin position="1287"/>
        <end position="1310"/>
    </location>
</feature>
<feature type="region of interest" description="Disordered" evidence="17">
    <location>
        <begin position="786"/>
        <end position="810"/>
    </location>
</feature>
<dbReference type="RefSeq" id="XP_031560019.1">
    <property type="nucleotide sequence ID" value="XM_031704159.1"/>
</dbReference>
<evidence type="ECO:0000256" key="4">
    <source>
        <dbReference type="ARBA" id="ARBA00022475"/>
    </source>
</evidence>
<evidence type="ECO:0000256" key="5">
    <source>
        <dbReference type="ARBA" id="ARBA00022692"/>
    </source>
</evidence>
<proteinExistence type="inferred from homology"/>
<feature type="compositionally biased region" description="Basic and acidic residues" evidence="17">
    <location>
        <begin position="1826"/>
        <end position="1841"/>
    </location>
</feature>
<feature type="transmembrane region" description="Helical" evidence="16">
    <location>
        <begin position="1165"/>
        <end position="1194"/>
    </location>
</feature>
<dbReference type="Gene3D" id="1.20.120.350">
    <property type="entry name" value="Voltage-gated potassium channels. Chain C"/>
    <property type="match status" value="4"/>
</dbReference>
<feature type="transmembrane region" description="Helical" evidence="16">
    <location>
        <begin position="619"/>
        <end position="648"/>
    </location>
</feature>
<feature type="region of interest" description="Disordered" evidence="17">
    <location>
        <begin position="1788"/>
        <end position="1808"/>
    </location>
</feature>
<feature type="transmembrane region" description="Helical" evidence="16">
    <location>
        <begin position="432"/>
        <end position="457"/>
    </location>
</feature>
<evidence type="ECO:0000256" key="16">
    <source>
        <dbReference type="RuleBase" id="RU361132"/>
    </source>
</evidence>
<feature type="transmembrane region" description="Helical" evidence="16">
    <location>
        <begin position="679"/>
        <end position="702"/>
    </location>
</feature>
<feature type="transmembrane region" description="Helical" evidence="16">
    <location>
        <begin position="1436"/>
        <end position="1457"/>
    </location>
</feature>
<feature type="region of interest" description="Disordered" evidence="17">
    <location>
        <begin position="1826"/>
        <end position="1879"/>
    </location>
</feature>
<evidence type="ECO:0000256" key="10">
    <source>
        <dbReference type="ARBA" id="ARBA00023065"/>
    </source>
</evidence>
<dbReference type="FunCoup" id="A0A6P8HUD4">
    <property type="interactions" value="1203"/>
</dbReference>
<keyword evidence="6" id="KW-0677">Repeat</keyword>
<feature type="compositionally biased region" description="Acidic residues" evidence="17">
    <location>
        <begin position="1849"/>
        <end position="1859"/>
    </location>
</feature>
<evidence type="ECO:0000256" key="8">
    <source>
        <dbReference type="ARBA" id="ARBA00022989"/>
    </source>
</evidence>
<dbReference type="GO" id="GO:0086010">
    <property type="term" value="P:membrane depolarization during action potential"/>
    <property type="evidence" value="ECO:0007669"/>
    <property type="project" value="TreeGrafter"/>
</dbReference>